<dbReference type="RefSeq" id="WP_089379893.1">
    <property type="nucleotide sequence ID" value="NZ_FZNT01000001.1"/>
</dbReference>
<name>A0A238VCZ6_9FLAO</name>
<organism evidence="2 3">
    <name type="scientific">Lutibacter agarilyticus</name>
    <dbReference type="NCBI Taxonomy" id="1109740"/>
    <lineage>
        <taxon>Bacteria</taxon>
        <taxon>Pseudomonadati</taxon>
        <taxon>Bacteroidota</taxon>
        <taxon>Flavobacteriia</taxon>
        <taxon>Flavobacteriales</taxon>
        <taxon>Flavobacteriaceae</taxon>
        <taxon>Lutibacter</taxon>
    </lineage>
</organism>
<keyword evidence="3" id="KW-1185">Reference proteome</keyword>
<evidence type="ECO:0000313" key="2">
    <source>
        <dbReference type="EMBL" id="SNR32091.1"/>
    </source>
</evidence>
<evidence type="ECO:0000313" key="3">
    <source>
        <dbReference type="Proteomes" id="UP000198384"/>
    </source>
</evidence>
<keyword evidence="1" id="KW-0812">Transmembrane</keyword>
<keyword evidence="1" id="KW-0472">Membrane</keyword>
<dbReference type="OrthoDB" id="981524at2"/>
<dbReference type="Proteomes" id="UP000198384">
    <property type="component" value="Unassembled WGS sequence"/>
</dbReference>
<sequence length="204" mass="23323">MKKQKLHKVAPILNSISKKSGFNTPNEYFETLEIDILSKIKTEELNSEIDKNSFRTPDAYFDTIEDIVIAKLKAKSFHNKENTKVSDNYFDTLEDTVISKLKTPKRVISLKTVSKYLVPIAIAASLLLIFTLNTNKKTVTFESLATTDLELFIDYGMVDIDTQTLASTFSDIEIKTEEFDLFLTDSEVLNYLTDEDLETFIYTN</sequence>
<protein>
    <submittedName>
        <fullName evidence="2">Uncharacterized protein</fullName>
    </submittedName>
</protein>
<proteinExistence type="predicted"/>
<accession>A0A238VCZ6</accession>
<dbReference type="AlphaFoldDB" id="A0A238VCZ6"/>
<evidence type="ECO:0000256" key="1">
    <source>
        <dbReference type="SAM" id="Phobius"/>
    </source>
</evidence>
<reference evidence="2 3" key="1">
    <citation type="submission" date="2017-06" db="EMBL/GenBank/DDBJ databases">
        <authorList>
            <person name="Kim H.J."/>
            <person name="Triplett B.A."/>
        </authorList>
    </citation>
    <scope>NUCLEOTIDE SEQUENCE [LARGE SCALE GENOMIC DNA]</scope>
    <source>
        <strain evidence="2 3">DSM 29150</strain>
    </source>
</reference>
<keyword evidence="1" id="KW-1133">Transmembrane helix</keyword>
<dbReference type="EMBL" id="FZNT01000001">
    <property type="protein sequence ID" value="SNR32091.1"/>
    <property type="molecule type" value="Genomic_DNA"/>
</dbReference>
<gene>
    <name evidence="2" type="ORF">SAMN06265371_101225</name>
</gene>
<feature type="transmembrane region" description="Helical" evidence="1">
    <location>
        <begin position="116"/>
        <end position="133"/>
    </location>
</feature>